<dbReference type="OrthoDB" id="7399500at2759"/>
<name>A0A9J7EKR5_SPOLT</name>
<dbReference type="AlphaFoldDB" id="A0A9J7EKR5"/>
<evidence type="ECO:0000313" key="1">
    <source>
        <dbReference type="Proteomes" id="UP000301870"/>
    </source>
</evidence>
<protein>
    <submittedName>
        <fullName evidence="2">Uncharacterized protein LOC111359106</fullName>
    </submittedName>
</protein>
<reference evidence="2" key="1">
    <citation type="submission" date="2025-08" db="UniProtKB">
        <authorList>
            <consortium name="RefSeq"/>
        </authorList>
    </citation>
    <scope>IDENTIFICATION</scope>
    <source>
        <strain evidence="2">Ishihara</strain>
        <tissue evidence="2">Whole body</tissue>
    </source>
</reference>
<proteinExistence type="predicted"/>
<dbReference type="RefSeq" id="XP_022830317.1">
    <property type="nucleotide sequence ID" value="XM_022974549.1"/>
</dbReference>
<accession>A0A9J7EKR5</accession>
<keyword evidence="1" id="KW-1185">Reference proteome</keyword>
<gene>
    <name evidence="2" type="primary">LOC111359106</name>
</gene>
<evidence type="ECO:0000313" key="2">
    <source>
        <dbReference type="RefSeq" id="XP_022830317.1"/>
    </source>
</evidence>
<sequence length="154" mass="17867">MSGIFHKSCYTARSSGYKYRTLSTNTGERAKRHEREENGLDKKFKELRRAITMRVNKEVDETHKARESILNKFEKLDTKITSMIELQNTVALLRKDLRSVGYALRQMGSKVDNIENLNSRTEMYSLQSQRLSLRSQAPAIKEEAEDRDSIVTHI</sequence>
<dbReference type="KEGG" id="sliu:111359106"/>
<dbReference type="GeneID" id="111359106"/>
<organism evidence="1 2">
    <name type="scientific">Spodoptera litura</name>
    <name type="common">Asian cotton leafworm</name>
    <dbReference type="NCBI Taxonomy" id="69820"/>
    <lineage>
        <taxon>Eukaryota</taxon>
        <taxon>Metazoa</taxon>
        <taxon>Ecdysozoa</taxon>
        <taxon>Arthropoda</taxon>
        <taxon>Hexapoda</taxon>
        <taxon>Insecta</taxon>
        <taxon>Pterygota</taxon>
        <taxon>Neoptera</taxon>
        <taxon>Endopterygota</taxon>
        <taxon>Lepidoptera</taxon>
        <taxon>Glossata</taxon>
        <taxon>Ditrysia</taxon>
        <taxon>Noctuoidea</taxon>
        <taxon>Noctuidae</taxon>
        <taxon>Amphipyrinae</taxon>
        <taxon>Spodoptera</taxon>
    </lineage>
</organism>
<dbReference type="Proteomes" id="UP000301870">
    <property type="component" value="Chromosome 28"/>
</dbReference>